<dbReference type="InterPro" id="IPR021219">
    <property type="entry name" value="DUF2703"/>
</dbReference>
<dbReference type="Proteomes" id="UP001333102">
    <property type="component" value="Chromosome"/>
</dbReference>
<accession>A0ABZ1BSJ4</accession>
<dbReference type="Pfam" id="PF10865">
    <property type="entry name" value="DUF2703"/>
    <property type="match status" value="1"/>
</dbReference>
<reference evidence="2" key="1">
    <citation type="submission" date="2023-12" db="EMBL/GenBank/DDBJ databases">
        <title>Novel isolates from deep terrestrial aquifers shed light on the physiology and ecology of the class Limnochordia.</title>
        <authorList>
            <person name="Karnachuk O.V."/>
            <person name="Lukina A.P."/>
            <person name="Avakyan M.R."/>
            <person name="Kadnikov V."/>
            <person name="Begmatov S."/>
            <person name="Beletsky A.V."/>
            <person name="Mardanov A.V."/>
            <person name="Ravin N.V."/>
        </authorList>
    </citation>
    <scope>NUCLEOTIDE SEQUENCE [LARGE SCALE GENOMIC DNA]</scope>
    <source>
        <strain evidence="2">LN</strain>
    </source>
</reference>
<gene>
    <name evidence="1" type="ORF">VLY81_04850</name>
</gene>
<proteinExistence type="predicted"/>
<name>A0ABZ1BSJ4_9FIRM</name>
<keyword evidence="2" id="KW-1185">Reference proteome</keyword>
<organism evidence="1 2">
    <name type="scientific">Geochorda subterranea</name>
    <dbReference type="NCBI Taxonomy" id="3109564"/>
    <lineage>
        <taxon>Bacteria</taxon>
        <taxon>Bacillati</taxon>
        <taxon>Bacillota</taxon>
        <taxon>Limnochordia</taxon>
        <taxon>Limnochordales</taxon>
        <taxon>Geochordaceae</taxon>
        <taxon>Geochorda</taxon>
    </lineage>
</organism>
<dbReference type="EMBL" id="CP141614">
    <property type="protein sequence ID" value="WRP15496.1"/>
    <property type="molecule type" value="Genomic_DNA"/>
</dbReference>
<sequence length="113" mass="13301">MRIEFLYWEECPSHDEALRRLREVLQEEGVEDPIQIVRVDTDEQAERLRFPGSPTIRFDGQDIQPEGARRMGTALTCRTYWVDGRISPLPTKAMIREALHRARTPRREIGWQP</sequence>
<protein>
    <submittedName>
        <fullName evidence="1">DUF2703 domain-containing protein</fullName>
    </submittedName>
</protein>
<dbReference type="RefSeq" id="WP_324669900.1">
    <property type="nucleotide sequence ID" value="NZ_CP141614.1"/>
</dbReference>
<evidence type="ECO:0000313" key="2">
    <source>
        <dbReference type="Proteomes" id="UP001333102"/>
    </source>
</evidence>
<evidence type="ECO:0000313" key="1">
    <source>
        <dbReference type="EMBL" id="WRP15496.1"/>
    </source>
</evidence>